<sequence>MRAKTSRALRNPGTLKWDMNQKRQHLSFKPHSKPNGLSGAHIPLKFAYGGMNQTLMAINSTPHPLGMGILIFSVSAYLSRALWLESPQRLALWRSARGSVLMMMLVLLLLRRAPLMMLMMLLKSHPMHPPPRPRRTIRGSLSLVRSRRRSRSNSDAKTLENTILQTKKRQVDMGNLPHHRIRVPFETLCSGNLGLGRLGGRWVWLRMHR</sequence>
<protein>
    <submittedName>
        <fullName evidence="1">Uncharacterized protein</fullName>
    </submittedName>
</protein>
<keyword evidence="2" id="KW-1185">Reference proteome</keyword>
<comment type="caution">
    <text evidence="1">The sequence shown here is derived from an EMBL/GenBank/DDBJ whole genome shotgun (WGS) entry which is preliminary data.</text>
</comment>
<dbReference type="EMBL" id="MU267633">
    <property type="protein sequence ID" value="KAH7913310.1"/>
    <property type="molecule type" value="Genomic_DNA"/>
</dbReference>
<reference evidence="1" key="1">
    <citation type="journal article" date="2021" name="New Phytol.">
        <title>Evolutionary innovations through gain and loss of genes in the ectomycorrhizal Boletales.</title>
        <authorList>
            <person name="Wu G."/>
            <person name="Miyauchi S."/>
            <person name="Morin E."/>
            <person name="Kuo A."/>
            <person name="Drula E."/>
            <person name="Varga T."/>
            <person name="Kohler A."/>
            <person name="Feng B."/>
            <person name="Cao Y."/>
            <person name="Lipzen A."/>
            <person name="Daum C."/>
            <person name="Hundley H."/>
            <person name="Pangilinan J."/>
            <person name="Johnson J."/>
            <person name="Barry K."/>
            <person name="LaButti K."/>
            <person name="Ng V."/>
            <person name="Ahrendt S."/>
            <person name="Min B."/>
            <person name="Choi I.G."/>
            <person name="Park H."/>
            <person name="Plett J.M."/>
            <person name="Magnuson J."/>
            <person name="Spatafora J.W."/>
            <person name="Nagy L.G."/>
            <person name="Henrissat B."/>
            <person name="Grigoriev I.V."/>
            <person name="Yang Z.L."/>
            <person name="Xu J."/>
            <person name="Martin F.M."/>
        </authorList>
    </citation>
    <scope>NUCLEOTIDE SEQUENCE</scope>
    <source>
        <strain evidence="1">ATCC 28755</strain>
    </source>
</reference>
<proteinExistence type="predicted"/>
<accession>A0ACB8AJF6</accession>
<evidence type="ECO:0000313" key="2">
    <source>
        <dbReference type="Proteomes" id="UP000790377"/>
    </source>
</evidence>
<gene>
    <name evidence="1" type="ORF">BJ138DRAFT_647908</name>
</gene>
<evidence type="ECO:0000313" key="1">
    <source>
        <dbReference type="EMBL" id="KAH7913310.1"/>
    </source>
</evidence>
<name>A0ACB8AJF6_9AGAM</name>
<organism evidence="1 2">
    <name type="scientific">Hygrophoropsis aurantiaca</name>
    <dbReference type="NCBI Taxonomy" id="72124"/>
    <lineage>
        <taxon>Eukaryota</taxon>
        <taxon>Fungi</taxon>
        <taxon>Dikarya</taxon>
        <taxon>Basidiomycota</taxon>
        <taxon>Agaricomycotina</taxon>
        <taxon>Agaricomycetes</taxon>
        <taxon>Agaricomycetidae</taxon>
        <taxon>Boletales</taxon>
        <taxon>Coniophorineae</taxon>
        <taxon>Hygrophoropsidaceae</taxon>
        <taxon>Hygrophoropsis</taxon>
    </lineage>
</organism>
<dbReference type="Proteomes" id="UP000790377">
    <property type="component" value="Unassembled WGS sequence"/>
</dbReference>